<dbReference type="Pfam" id="PF00096">
    <property type="entry name" value="zf-C2H2"/>
    <property type="match status" value="1"/>
</dbReference>
<dbReference type="AlphaFoldDB" id="A0A137PEH8"/>
<keyword evidence="4 7" id="KW-0863">Zinc-finger</keyword>
<comment type="subcellular location">
    <subcellularLocation>
        <location evidence="1">Nucleus</location>
    </subcellularLocation>
</comment>
<dbReference type="SUPFAM" id="SSF57667">
    <property type="entry name" value="beta-beta-alpha zinc fingers"/>
    <property type="match status" value="1"/>
</dbReference>
<organism evidence="9 10">
    <name type="scientific">Conidiobolus coronatus (strain ATCC 28846 / CBS 209.66 / NRRL 28638)</name>
    <name type="common">Delacroixia coronata</name>
    <dbReference type="NCBI Taxonomy" id="796925"/>
    <lineage>
        <taxon>Eukaryota</taxon>
        <taxon>Fungi</taxon>
        <taxon>Fungi incertae sedis</taxon>
        <taxon>Zoopagomycota</taxon>
        <taxon>Entomophthoromycotina</taxon>
        <taxon>Entomophthoromycetes</taxon>
        <taxon>Entomophthorales</taxon>
        <taxon>Ancylistaceae</taxon>
        <taxon>Conidiobolus</taxon>
    </lineage>
</organism>
<feature type="domain" description="C2H2-type" evidence="8">
    <location>
        <begin position="1"/>
        <end position="27"/>
    </location>
</feature>
<dbReference type="Gene3D" id="3.30.160.60">
    <property type="entry name" value="Classic Zinc Finger"/>
    <property type="match status" value="1"/>
</dbReference>
<evidence type="ECO:0000313" key="10">
    <source>
        <dbReference type="Proteomes" id="UP000070444"/>
    </source>
</evidence>
<keyword evidence="5" id="KW-0862">Zinc</keyword>
<evidence type="ECO:0000256" key="4">
    <source>
        <dbReference type="ARBA" id="ARBA00022771"/>
    </source>
</evidence>
<dbReference type="InterPro" id="IPR036236">
    <property type="entry name" value="Znf_C2H2_sf"/>
</dbReference>
<evidence type="ECO:0000256" key="2">
    <source>
        <dbReference type="ARBA" id="ARBA00022723"/>
    </source>
</evidence>
<dbReference type="PROSITE" id="PS50157">
    <property type="entry name" value="ZINC_FINGER_C2H2_2"/>
    <property type="match status" value="2"/>
</dbReference>
<evidence type="ECO:0000313" key="9">
    <source>
        <dbReference type="EMBL" id="KXN73375.1"/>
    </source>
</evidence>
<evidence type="ECO:0000256" key="5">
    <source>
        <dbReference type="ARBA" id="ARBA00022833"/>
    </source>
</evidence>
<evidence type="ECO:0000256" key="6">
    <source>
        <dbReference type="ARBA" id="ARBA00023242"/>
    </source>
</evidence>
<feature type="domain" description="C2H2-type" evidence="8">
    <location>
        <begin position="28"/>
        <end position="55"/>
    </location>
</feature>
<evidence type="ECO:0000256" key="1">
    <source>
        <dbReference type="ARBA" id="ARBA00004123"/>
    </source>
</evidence>
<feature type="non-terminal residue" evidence="9">
    <location>
        <position position="1"/>
    </location>
</feature>
<sequence length="63" mass="7618">PCRICKEVCHRIHEFKAHIKIHTIEPPFNCNVCDKRFKRKSSLIKHWITITCTKKFKEWATHT</sequence>
<dbReference type="STRING" id="796925.A0A137PEH8"/>
<protein>
    <recommendedName>
        <fullName evidence="8">C2H2-type domain-containing protein</fullName>
    </recommendedName>
</protein>
<evidence type="ECO:0000259" key="8">
    <source>
        <dbReference type="PROSITE" id="PS50157"/>
    </source>
</evidence>
<evidence type="ECO:0000256" key="7">
    <source>
        <dbReference type="PROSITE-ProRule" id="PRU00042"/>
    </source>
</evidence>
<dbReference type="GO" id="GO:0005634">
    <property type="term" value="C:nucleus"/>
    <property type="evidence" value="ECO:0007669"/>
    <property type="project" value="UniProtKB-SubCell"/>
</dbReference>
<evidence type="ECO:0000256" key="3">
    <source>
        <dbReference type="ARBA" id="ARBA00022737"/>
    </source>
</evidence>
<dbReference type="EMBL" id="KQ964438">
    <property type="protein sequence ID" value="KXN73375.1"/>
    <property type="molecule type" value="Genomic_DNA"/>
</dbReference>
<keyword evidence="2" id="KW-0479">Metal-binding</keyword>
<gene>
    <name evidence="9" type="ORF">CONCODRAFT_35891</name>
</gene>
<dbReference type="FunFam" id="3.30.160.60:FF:000145">
    <property type="entry name" value="Zinc finger protein 574"/>
    <property type="match status" value="1"/>
</dbReference>
<proteinExistence type="predicted"/>
<accession>A0A137PEH8</accession>
<keyword evidence="6" id="KW-0539">Nucleus</keyword>
<dbReference type="InterPro" id="IPR013087">
    <property type="entry name" value="Znf_C2H2_type"/>
</dbReference>
<keyword evidence="10" id="KW-1185">Reference proteome</keyword>
<reference evidence="9 10" key="1">
    <citation type="journal article" date="2015" name="Genome Biol. Evol.">
        <title>Phylogenomic analyses indicate that early fungi evolved digesting cell walls of algal ancestors of land plants.</title>
        <authorList>
            <person name="Chang Y."/>
            <person name="Wang S."/>
            <person name="Sekimoto S."/>
            <person name="Aerts A.L."/>
            <person name="Choi C."/>
            <person name="Clum A."/>
            <person name="LaButti K.M."/>
            <person name="Lindquist E.A."/>
            <person name="Yee Ngan C."/>
            <person name="Ohm R.A."/>
            <person name="Salamov A.A."/>
            <person name="Grigoriev I.V."/>
            <person name="Spatafora J.W."/>
            <person name="Berbee M.L."/>
        </authorList>
    </citation>
    <scope>NUCLEOTIDE SEQUENCE [LARGE SCALE GENOMIC DNA]</scope>
    <source>
        <strain evidence="9 10">NRRL 28638</strain>
    </source>
</reference>
<keyword evidence="3" id="KW-0677">Repeat</keyword>
<name>A0A137PEH8_CONC2</name>
<dbReference type="GO" id="GO:0008270">
    <property type="term" value="F:zinc ion binding"/>
    <property type="evidence" value="ECO:0007669"/>
    <property type="project" value="UniProtKB-KW"/>
</dbReference>
<dbReference type="OrthoDB" id="10018191at2759"/>
<dbReference type="Proteomes" id="UP000070444">
    <property type="component" value="Unassembled WGS sequence"/>
</dbReference>